<dbReference type="Pfam" id="PF12096">
    <property type="entry name" value="DUF3572"/>
    <property type="match status" value="1"/>
</dbReference>
<evidence type="ECO:0008006" key="3">
    <source>
        <dbReference type="Google" id="ProtNLM"/>
    </source>
</evidence>
<dbReference type="RefSeq" id="WP_067180210.1">
    <property type="nucleotide sequence ID" value="NZ_CP012199.1"/>
</dbReference>
<dbReference type="KEGG" id="sgi:SGRAN_0348"/>
<evidence type="ECO:0000313" key="2">
    <source>
        <dbReference type="Proteomes" id="UP000058599"/>
    </source>
</evidence>
<evidence type="ECO:0000313" key="1">
    <source>
        <dbReference type="EMBL" id="AMG72745.1"/>
    </source>
</evidence>
<dbReference type="AlphaFoldDB" id="A0AA86L2G4"/>
<dbReference type="EMBL" id="CP012199">
    <property type="protein sequence ID" value="AMG72745.1"/>
    <property type="molecule type" value="Genomic_DNA"/>
</dbReference>
<organism evidence="1 2">
    <name type="scientific">Sphingopyxis granuli</name>
    <dbReference type="NCBI Taxonomy" id="267128"/>
    <lineage>
        <taxon>Bacteria</taxon>
        <taxon>Pseudomonadati</taxon>
        <taxon>Pseudomonadota</taxon>
        <taxon>Alphaproteobacteria</taxon>
        <taxon>Sphingomonadales</taxon>
        <taxon>Sphingomonadaceae</taxon>
        <taxon>Sphingopyxis</taxon>
    </lineage>
</organism>
<name>A0AA86L2G4_9SPHN</name>
<proteinExistence type="predicted"/>
<dbReference type="Proteomes" id="UP000058599">
    <property type="component" value="Chromosome"/>
</dbReference>
<reference evidence="1 2" key="1">
    <citation type="journal article" date="2016" name="BMC Genomics">
        <title>Genomic analysis of the nitrate-respiring Sphingopyxis granuli (formerly Sphingomonas macrogoltabida) strain TFA.</title>
        <authorList>
            <person name="Garcia-Romero I."/>
            <person name="Perez-Pulido A.J."/>
            <person name="Gonzalez-Flores Y.E."/>
            <person name="Reyes-Ramirez F."/>
            <person name="Santero E."/>
            <person name="Floriano B."/>
        </authorList>
    </citation>
    <scope>NUCLEOTIDE SEQUENCE [LARGE SCALE GENOMIC DNA]</scope>
    <source>
        <strain evidence="1 2">TFA</strain>
    </source>
</reference>
<gene>
    <name evidence="1" type="ORF">SGRAN_0348</name>
</gene>
<accession>A0AA86L2G4</accession>
<dbReference type="InterPro" id="IPR021955">
    <property type="entry name" value="DUF3572"/>
</dbReference>
<protein>
    <recommendedName>
        <fullName evidence="3">DUF3572 family protein</fullName>
    </recommendedName>
</protein>
<keyword evidence="2" id="KW-1185">Reference proteome</keyword>
<sequence>MRDDDAALALRALGWIVGDEPRAERLLATTGLTPDGLRAALGQRATLAAVLAFLTAYEPDLVACAAALDIEPDALAAAARRLEGQEGQEA</sequence>